<dbReference type="Pfam" id="PF01740">
    <property type="entry name" value="STAS"/>
    <property type="match status" value="1"/>
</dbReference>
<dbReference type="PROSITE" id="PS50801">
    <property type="entry name" value="STAS"/>
    <property type="match status" value="1"/>
</dbReference>
<gene>
    <name evidence="6" type="ORF">QN062_02885</name>
    <name evidence="5" type="ORF">QN216_06890</name>
    <name evidence="4" type="ORF">QN217_03560</name>
</gene>
<dbReference type="EMBL" id="CP129675">
    <property type="protein sequence ID" value="XDS47225.1"/>
    <property type="molecule type" value="Genomic_DNA"/>
</dbReference>
<dbReference type="InterPro" id="IPR003658">
    <property type="entry name" value="Anti-sigma_ant"/>
</dbReference>
<evidence type="ECO:0000313" key="5">
    <source>
        <dbReference type="EMBL" id="XDS48067.1"/>
    </source>
</evidence>
<dbReference type="CDD" id="cd07043">
    <property type="entry name" value="STAS_anti-anti-sigma_factors"/>
    <property type="match status" value="1"/>
</dbReference>
<sequence>MNDFNSTHIAEGRRLVVNLNGRLDTNTSPAFEESMQSEFQEGRDMVFDCTNLEYISSAGLRVLLLAYKKTKGLDASLSLRNLNADVLNIIEMVGFSDFLSIE</sequence>
<dbReference type="SUPFAM" id="SSF52091">
    <property type="entry name" value="SpoIIaa-like"/>
    <property type="match status" value="1"/>
</dbReference>
<dbReference type="InterPro" id="IPR002645">
    <property type="entry name" value="STAS_dom"/>
</dbReference>
<dbReference type="EMBL" id="CP129682">
    <property type="protein sequence ID" value="XDS48067.1"/>
    <property type="molecule type" value="Genomic_DNA"/>
</dbReference>
<dbReference type="PANTHER" id="PTHR33495">
    <property type="entry name" value="ANTI-SIGMA FACTOR ANTAGONIST TM_1081-RELATED-RELATED"/>
    <property type="match status" value="1"/>
</dbReference>
<evidence type="ECO:0000313" key="4">
    <source>
        <dbReference type="EMBL" id="XDS47225.1"/>
    </source>
</evidence>
<evidence type="ECO:0000256" key="2">
    <source>
        <dbReference type="RuleBase" id="RU003749"/>
    </source>
</evidence>
<evidence type="ECO:0000313" key="6">
    <source>
        <dbReference type="EMBL" id="XDS51144.1"/>
    </source>
</evidence>
<accession>A0AB39UQ94</accession>
<dbReference type="RefSeq" id="WP_369342108.1">
    <property type="nucleotide sequence ID" value="NZ_CP129675.1"/>
</dbReference>
<comment type="similarity">
    <text evidence="1 2">Belongs to the anti-sigma-factor antagonist family.</text>
</comment>
<proteinExistence type="inferred from homology"/>
<organism evidence="6">
    <name type="scientific">Bifidobacterium fermentum</name>
    <dbReference type="NCBI Taxonomy" id="3059035"/>
    <lineage>
        <taxon>Bacteria</taxon>
        <taxon>Bacillati</taxon>
        <taxon>Actinomycetota</taxon>
        <taxon>Actinomycetes</taxon>
        <taxon>Bifidobacteriales</taxon>
        <taxon>Bifidobacteriaceae</taxon>
        <taxon>Bifidobacterium</taxon>
    </lineage>
</organism>
<reference evidence="6" key="1">
    <citation type="submission" date="2023-07" db="EMBL/GenBank/DDBJ databases">
        <title>Bifidobacterium aquikefiriaerophilum sp. nov. and Bifidobacterium eccum sp. nov., isolated from water kefir.</title>
        <authorList>
            <person name="Breselge S."/>
            <person name="Bellassi P."/>
            <person name="Barcenilla C."/>
            <person name="Alvarez-Ordonez A."/>
            <person name="Morelli L."/>
            <person name="Cotter P.D."/>
        </authorList>
    </citation>
    <scope>NUCLEOTIDE SEQUENCE</scope>
    <source>
        <strain evidence="6">WK012_4_13</strain>
        <strain evidence="5">WK013_4_14</strain>
        <strain evidence="4">WK048_4_13</strain>
    </source>
</reference>
<dbReference type="Gene3D" id="3.30.750.24">
    <property type="entry name" value="STAS domain"/>
    <property type="match status" value="1"/>
</dbReference>
<dbReference type="NCBIfam" id="TIGR00377">
    <property type="entry name" value="ant_ant_sig"/>
    <property type="match status" value="1"/>
</dbReference>
<feature type="domain" description="STAS" evidence="3">
    <location>
        <begin position="15"/>
        <end position="102"/>
    </location>
</feature>
<evidence type="ECO:0000256" key="1">
    <source>
        <dbReference type="ARBA" id="ARBA00009013"/>
    </source>
</evidence>
<protein>
    <recommendedName>
        <fullName evidence="2">Anti-sigma factor antagonist</fullName>
    </recommendedName>
</protein>
<dbReference type="AlphaFoldDB" id="A0AB39UQ94"/>
<name>A0AB39UQ94_9BIFI</name>
<dbReference type="InterPro" id="IPR036513">
    <property type="entry name" value="STAS_dom_sf"/>
</dbReference>
<dbReference type="GO" id="GO:0043856">
    <property type="term" value="F:anti-sigma factor antagonist activity"/>
    <property type="evidence" value="ECO:0007669"/>
    <property type="project" value="InterPro"/>
</dbReference>
<dbReference type="KEGG" id="bfk:QN062_02885"/>
<evidence type="ECO:0000259" key="3">
    <source>
        <dbReference type="PROSITE" id="PS50801"/>
    </source>
</evidence>
<dbReference type="PANTHER" id="PTHR33495:SF14">
    <property type="entry name" value="ANTI-SIGMA FACTOR ANTAGONIST"/>
    <property type="match status" value="1"/>
</dbReference>
<dbReference type="EMBL" id="CP129683">
    <property type="protein sequence ID" value="XDS51144.1"/>
    <property type="molecule type" value="Genomic_DNA"/>
</dbReference>